<evidence type="ECO:0000259" key="3">
    <source>
        <dbReference type="Pfam" id="PF16220"/>
    </source>
</evidence>
<reference evidence="4 5" key="1">
    <citation type="submission" date="2015-06" db="EMBL/GenBank/DDBJ databases">
        <title>Improved classification and identification of acetic acid bacteria using matrix-assisted laser desorption/ionization time-of-flight mass spectrometry; Gluconobacter nephelii and Gluconobacter uchimurae are later heterotypic synonyms of Gluconobacter japonicus and Gluconobacter oxydans, respectively.</title>
        <authorList>
            <person name="Li L."/>
            <person name="Cleenwerck I."/>
            <person name="De Vuyst L."/>
            <person name="Vandamme P."/>
        </authorList>
    </citation>
    <scope>NUCLEOTIDE SEQUENCE [LARGE SCALE GENOMIC DNA]</scope>
    <source>
        <strain evidence="4 5">LMG 1545</strain>
    </source>
</reference>
<feature type="domain" description="FecR N-terminal" evidence="3">
    <location>
        <begin position="14"/>
        <end position="55"/>
    </location>
</feature>
<dbReference type="Gene3D" id="2.60.120.1440">
    <property type="match status" value="1"/>
</dbReference>
<dbReference type="InterPro" id="IPR012373">
    <property type="entry name" value="Ferrdict_sens_TM"/>
</dbReference>
<dbReference type="PANTHER" id="PTHR30273">
    <property type="entry name" value="PERIPLASMIC SIGNAL SENSOR AND SIGMA FACTOR ACTIVATOR FECR-RELATED"/>
    <property type="match status" value="1"/>
</dbReference>
<evidence type="ECO:0000259" key="2">
    <source>
        <dbReference type="Pfam" id="PF04773"/>
    </source>
</evidence>
<keyword evidence="1" id="KW-0472">Membrane</keyword>
<evidence type="ECO:0000313" key="5">
    <source>
        <dbReference type="Proteomes" id="UP000075462"/>
    </source>
</evidence>
<name>A0A149V6Z6_9PROT</name>
<protein>
    <recommendedName>
        <fullName evidence="6">Histidine kinase</fullName>
    </recommendedName>
</protein>
<keyword evidence="1" id="KW-1133">Transmembrane helix</keyword>
<dbReference type="PIRSF" id="PIRSF018266">
    <property type="entry name" value="FecR"/>
    <property type="match status" value="1"/>
</dbReference>
<feature type="transmembrane region" description="Helical" evidence="1">
    <location>
        <begin position="99"/>
        <end position="117"/>
    </location>
</feature>
<evidence type="ECO:0000313" key="4">
    <source>
        <dbReference type="EMBL" id="KXV75959.1"/>
    </source>
</evidence>
<proteinExistence type="predicted"/>
<dbReference type="EMBL" id="LIAA01000070">
    <property type="protein sequence ID" value="KXV75959.1"/>
    <property type="molecule type" value="Genomic_DNA"/>
</dbReference>
<dbReference type="PANTHER" id="PTHR30273:SF2">
    <property type="entry name" value="PROTEIN FECR"/>
    <property type="match status" value="1"/>
</dbReference>
<dbReference type="RefSeq" id="WP_062274621.1">
    <property type="nucleotide sequence ID" value="NZ_LIAA01000070.1"/>
</dbReference>
<gene>
    <name evidence="4" type="ORF">AD954_13825</name>
</gene>
<dbReference type="Pfam" id="PF16220">
    <property type="entry name" value="DUF4880"/>
    <property type="match status" value="1"/>
</dbReference>
<feature type="domain" description="FecR protein" evidence="2">
    <location>
        <begin position="124"/>
        <end position="216"/>
    </location>
</feature>
<dbReference type="PATRIC" id="fig|178900.7.peg.2857"/>
<dbReference type="Gene3D" id="3.55.50.30">
    <property type="match status" value="1"/>
</dbReference>
<keyword evidence="1" id="KW-0812">Transmembrane</keyword>
<dbReference type="InterPro" id="IPR032623">
    <property type="entry name" value="FecR_N"/>
</dbReference>
<accession>A0A149V6Z6</accession>
<dbReference type="InterPro" id="IPR006860">
    <property type="entry name" value="FecR"/>
</dbReference>
<organism evidence="4 5">
    <name type="scientific">Acetobacter cerevisiae</name>
    <dbReference type="NCBI Taxonomy" id="178900"/>
    <lineage>
        <taxon>Bacteria</taxon>
        <taxon>Pseudomonadati</taxon>
        <taxon>Pseudomonadota</taxon>
        <taxon>Alphaproteobacteria</taxon>
        <taxon>Acetobacterales</taxon>
        <taxon>Acetobacteraceae</taxon>
        <taxon>Acetobacter</taxon>
    </lineage>
</organism>
<evidence type="ECO:0008006" key="6">
    <source>
        <dbReference type="Google" id="ProtNLM"/>
    </source>
</evidence>
<dbReference type="Proteomes" id="UP000075462">
    <property type="component" value="Unassembled WGS sequence"/>
</dbReference>
<sequence length="328" mass="36251">MTAASDHHREQADEEAINWVILLREEPDVPDVQKEFNQWLAASSHNREAWKEITRTYQGLGQVAPATLSEKDKHSVSTGVLRIGRNDNHRQVFSPRRRFVAGVMALAACVVLAPVIYTRLTADAVTGMGETRSLTLEDGSHVSMGPDTVLRVVFGPTGREVRLLKGDAWFQVVHDASRPFHVSIGKEMRVTDIGTAFEVRELSSSVQVQVAEGRVELSRQGREPLFLAAGDGAIVRPANVEHYDVPVADVASWRDGQLVVHDRPIREVVDVIRQYYRGFIVVRNGVADQHVTGVFDLHDPMAALTAVAHAHEASVTRITPWVAVLSRG</sequence>
<dbReference type="AlphaFoldDB" id="A0A149V6Z6"/>
<dbReference type="Pfam" id="PF04773">
    <property type="entry name" value="FecR"/>
    <property type="match status" value="1"/>
</dbReference>
<comment type="caution">
    <text evidence="4">The sequence shown here is derived from an EMBL/GenBank/DDBJ whole genome shotgun (WGS) entry which is preliminary data.</text>
</comment>
<evidence type="ECO:0000256" key="1">
    <source>
        <dbReference type="SAM" id="Phobius"/>
    </source>
</evidence>
<dbReference type="OrthoDB" id="7339213at2"/>
<dbReference type="GO" id="GO:0016989">
    <property type="term" value="F:sigma factor antagonist activity"/>
    <property type="evidence" value="ECO:0007669"/>
    <property type="project" value="TreeGrafter"/>
</dbReference>